<name>A0A1A9VLL1_GLOAU</name>
<keyword evidence="1" id="KW-0812">Transmembrane</keyword>
<dbReference type="Proteomes" id="UP000078200">
    <property type="component" value="Unassembled WGS sequence"/>
</dbReference>
<protein>
    <submittedName>
        <fullName evidence="2">Uncharacterized protein</fullName>
    </submittedName>
</protein>
<evidence type="ECO:0000313" key="2">
    <source>
        <dbReference type="EnsemblMetazoa" id="GAUT040823-PA"/>
    </source>
</evidence>
<evidence type="ECO:0000313" key="3">
    <source>
        <dbReference type="Proteomes" id="UP000078200"/>
    </source>
</evidence>
<evidence type="ECO:0000256" key="1">
    <source>
        <dbReference type="SAM" id="Phobius"/>
    </source>
</evidence>
<feature type="transmembrane region" description="Helical" evidence="1">
    <location>
        <begin position="92"/>
        <end position="121"/>
    </location>
</feature>
<accession>A0A1A9VLL1</accession>
<keyword evidence="1" id="KW-1133">Transmembrane helix</keyword>
<feature type="transmembrane region" description="Helical" evidence="1">
    <location>
        <begin position="48"/>
        <end position="71"/>
    </location>
</feature>
<dbReference type="EnsemblMetazoa" id="GAUT040823-RA">
    <property type="protein sequence ID" value="GAUT040823-PA"/>
    <property type="gene ID" value="GAUT040823"/>
</dbReference>
<dbReference type="AlphaFoldDB" id="A0A1A9VLL1"/>
<proteinExistence type="predicted"/>
<keyword evidence="3" id="KW-1185">Reference proteome</keyword>
<reference evidence="2" key="1">
    <citation type="submission" date="2020-05" db="UniProtKB">
        <authorList>
            <consortium name="EnsemblMetazoa"/>
        </authorList>
    </citation>
    <scope>IDENTIFICATION</scope>
    <source>
        <strain evidence="2">TTRI</strain>
    </source>
</reference>
<keyword evidence="1" id="KW-0472">Membrane</keyword>
<sequence>MAFVVICCYDSCRCFITVPPETSDGDGRDVTVAGWCEGSWLCPGCCDVVIVIVYAAIVVVLAVEEVVVVVADGGGKVLKVTWQLSGGLGAPNLSGIVLAVAVVAVVGFVVGAFLVTLLLLFDVFYQIVSLFH</sequence>
<organism evidence="2 3">
    <name type="scientific">Glossina austeni</name>
    <name type="common">Savannah tsetse fly</name>
    <dbReference type="NCBI Taxonomy" id="7395"/>
    <lineage>
        <taxon>Eukaryota</taxon>
        <taxon>Metazoa</taxon>
        <taxon>Ecdysozoa</taxon>
        <taxon>Arthropoda</taxon>
        <taxon>Hexapoda</taxon>
        <taxon>Insecta</taxon>
        <taxon>Pterygota</taxon>
        <taxon>Neoptera</taxon>
        <taxon>Endopterygota</taxon>
        <taxon>Diptera</taxon>
        <taxon>Brachycera</taxon>
        <taxon>Muscomorpha</taxon>
        <taxon>Hippoboscoidea</taxon>
        <taxon>Glossinidae</taxon>
        <taxon>Glossina</taxon>
    </lineage>
</organism>
<dbReference type="VEuPathDB" id="VectorBase:GAUT040823"/>